<name>A0A239KMD1_9BURK</name>
<keyword evidence="2" id="KW-1185">Reference proteome</keyword>
<organism evidence="1 2">
    <name type="scientific">Noviherbaspirillum humi</name>
    <dbReference type="NCBI Taxonomy" id="1688639"/>
    <lineage>
        <taxon>Bacteria</taxon>
        <taxon>Pseudomonadati</taxon>
        <taxon>Pseudomonadota</taxon>
        <taxon>Betaproteobacteria</taxon>
        <taxon>Burkholderiales</taxon>
        <taxon>Oxalobacteraceae</taxon>
        <taxon>Noviherbaspirillum</taxon>
    </lineage>
</organism>
<reference evidence="1 2" key="1">
    <citation type="submission" date="2017-06" db="EMBL/GenBank/DDBJ databases">
        <authorList>
            <person name="Kim H.J."/>
            <person name="Triplett B.A."/>
        </authorList>
    </citation>
    <scope>NUCLEOTIDE SEQUENCE [LARGE SCALE GENOMIC DNA]</scope>
    <source>
        <strain evidence="1 2">U15</strain>
    </source>
</reference>
<dbReference type="EMBL" id="FZOT01000016">
    <property type="protein sequence ID" value="SNT19516.1"/>
    <property type="molecule type" value="Genomic_DNA"/>
</dbReference>
<evidence type="ECO:0000313" key="1">
    <source>
        <dbReference type="EMBL" id="SNT19516.1"/>
    </source>
</evidence>
<evidence type="ECO:0008006" key="3">
    <source>
        <dbReference type="Google" id="ProtNLM"/>
    </source>
</evidence>
<dbReference type="SUPFAM" id="SSF74653">
    <property type="entry name" value="TolA/TonB C-terminal domain"/>
    <property type="match status" value="1"/>
</dbReference>
<dbReference type="Gene3D" id="3.30.1150.10">
    <property type="match status" value="1"/>
</dbReference>
<protein>
    <recommendedName>
        <fullName evidence="3">TonB C-terminal domain-containing protein</fullName>
    </recommendedName>
</protein>
<evidence type="ECO:0000313" key="2">
    <source>
        <dbReference type="Proteomes" id="UP000198284"/>
    </source>
</evidence>
<dbReference type="Proteomes" id="UP000198284">
    <property type="component" value="Unassembled WGS sequence"/>
</dbReference>
<dbReference type="AlphaFoldDB" id="A0A239KMD1"/>
<sequence length="191" mass="20687">MHACILSMAGRESAIAKPEEADGPMQHKVMQVVLVPGADSGCGVHCLKAAVAPAKARKSLLAGPNARNTTPANSQDRAEVLNLVHYYNRRELSQPPHPMTEPHIAVPTDDKVYLVGSAHLRIYLSEFGQVDEVAVLNATLPENYVEGVVTAYRQMAFHPGELNGENVKSQIDVVIDFSTDLSPIKLPQRGT</sequence>
<proteinExistence type="predicted"/>
<gene>
    <name evidence="1" type="ORF">SAMN06265795_116111</name>
</gene>
<accession>A0A239KMD1</accession>